<accession>A0ABU2N4X1</accession>
<sequence>MTAAQQGRTGVAVIGLGGAVATTAVAGVEQMRLGSSTTAGLPFAHREDLVPYEALVFGGWDLDADDLAKAAHVHRVLEPAQIEAVAEQMERIRPWPAVADPAWCRNATGTNVVGIGPLRERVAHVRADLRRFRESEGLDRVVVVNLASTEAWPDLTSAVLADLDTFEKGLDADESVITPGMIYCYAAITEGCPYVNFTPSFTDVPALLELADREGVPVAGKDGKTGQTFIKTVLAPAFRSRALQVEGWYSTNILGNRDGMILDDPSSLASKLDTKGSVLDSILGYDVEDHIVRIDYYRPRGDAKEAWDNIDLVGFLGQRMQLKVDFLCRDSILAAPLVLELVRLIAEAHRRGEGGPQEQLGFFFKAPVTQVGKSPEHALHVQERILLDWLDRR</sequence>
<keyword evidence="4" id="KW-1185">Reference proteome</keyword>
<dbReference type="Gene3D" id="3.40.50.720">
    <property type="entry name" value="NAD(P)-binding Rossmann-like Domain"/>
    <property type="match status" value="1"/>
</dbReference>
<dbReference type="InterPro" id="IPR013021">
    <property type="entry name" value="Myo-inos-1-P_Synthase_GAPDH"/>
</dbReference>
<evidence type="ECO:0000313" key="3">
    <source>
        <dbReference type="EMBL" id="MDT0348967.1"/>
    </source>
</evidence>
<dbReference type="RefSeq" id="WP_311554934.1">
    <property type="nucleotide sequence ID" value="NZ_JAVREJ010000003.1"/>
</dbReference>
<reference evidence="4" key="1">
    <citation type="submission" date="2023-07" db="EMBL/GenBank/DDBJ databases">
        <title>30 novel species of actinomycetes from the DSMZ collection.</title>
        <authorList>
            <person name="Nouioui I."/>
        </authorList>
    </citation>
    <scope>NUCLEOTIDE SEQUENCE [LARGE SCALE GENOMIC DNA]</scope>
    <source>
        <strain evidence="4">DSM 45834</strain>
    </source>
</reference>
<gene>
    <name evidence="3" type="ORF">RM445_05445</name>
</gene>
<dbReference type="EMBL" id="JAVREJ010000003">
    <property type="protein sequence ID" value="MDT0348967.1"/>
    <property type="molecule type" value="Genomic_DNA"/>
</dbReference>
<dbReference type="PIRSF" id="PIRSF015578">
    <property type="entry name" value="Myoinos-ppht_syn"/>
    <property type="match status" value="1"/>
</dbReference>
<comment type="similarity">
    <text evidence="1">Belongs to the myo-inositol 1-phosphate synthase family.</text>
</comment>
<dbReference type="Proteomes" id="UP001183202">
    <property type="component" value="Unassembled WGS sequence"/>
</dbReference>
<dbReference type="Gene3D" id="3.30.360.10">
    <property type="entry name" value="Dihydrodipicolinate Reductase, domain 2"/>
    <property type="match status" value="1"/>
</dbReference>
<evidence type="ECO:0000313" key="4">
    <source>
        <dbReference type="Proteomes" id="UP001183202"/>
    </source>
</evidence>
<proteinExistence type="inferred from homology"/>
<dbReference type="InterPro" id="IPR002587">
    <property type="entry name" value="Myo-inos-1-P_Synthase"/>
</dbReference>
<comment type="caution">
    <text evidence="3">The sequence shown here is derived from an EMBL/GenBank/DDBJ whole genome shotgun (WGS) entry which is preliminary data.</text>
</comment>
<evidence type="ECO:0000259" key="2">
    <source>
        <dbReference type="Pfam" id="PF01658"/>
    </source>
</evidence>
<dbReference type="Pfam" id="PF07994">
    <property type="entry name" value="NAD_binding_5"/>
    <property type="match status" value="1"/>
</dbReference>
<dbReference type="PANTHER" id="PTHR11510">
    <property type="entry name" value="MYO-INOSITOL-1 PHOSPHATE SYNTHASE"/>
    <property type="match status" value="1"/>
</dbReference>
<evidence type="ECO:0000256" key="1">
    <source>
        <dbReference type="ARBA" id="ARBA00010813"/>
    </source>
</evidence>
<dbReference type="SUPFAM" id="SSF51735">
    <property type="entry name" value="NAD(P)-binding Rossmann-fold domains"/>
    <property type="match status" value="1"/>
</dbReference>
<dbReference type="Pfam" id="PF01658">
    <property type="entry name" value="Inos-1-P_synth"/>
    <property type="match status" value="1"/>
</dbReference>
<name>A0ABU2N4X1_9PSEU</name>
<protein>
    <submittedName>
        <fullName evidence="3">Inositol-3-phosphate synthase</fullName>
    </submittedName>
</protein>
<dbReference type="InterPro" id="IPR036291">
    <property type="entry name" value="NAD(P)-bd_dom_sf"/>
</dbReference>
<feature type="domain" description="Myo-inositol-1-phosphate synthase GAPDH-like" evidence="2">
    <location>
        <begin position="226"/>
        <end position="331"/>
    </location>
</feature>
<dbReference type="SUPFAM" id="SSF55347">
    <property type="entry name" value="Glyceraldehyde-3-phosphate dehydrogenase-like, C-terminal domain"/>
    <property type="match status" value="1"/>
</dbReference>
<organism evidence="3 4">
    <name type="scientific">Pseudonocardia charpentierae</name>
    <dbReference type="NCBI Taxonomy" id="3075545"/>
    <lineage>
        <taxon>Bacteria</taxon>
        <taxon>Bacillati</taxon>
        <taxon>Actinomycetota</taxon>
        <taxon>Actinomycetes</taxon>
        <taxon>Pseudonocardiales</taxon>
        <taxon>Pseudonocardiaceae</taxon>
        <taxon>Pseudonocardia</taxon>
    </lineage>
</organism>